<protein>
    <submittedName>
        <fullName evidence="1">Uncharacterized protein</fullName>
    </submittedName>
</protein>
<evidence type="ECO:0000313" key="2">
    <source>
        <dbReference type="Proteomes" id="UP000006395"/>
    </source>
</evidence>
<dbReference type="GeneID" id="12416266"/>
<gene>
    <name evidence="1" type="ordered locus">SiH_2147</name>
</gene>
<dbReference type="KEGG" id="sih:SiH_2147"/>
<dbReference type="HOGENOM" id="CLU_840967_0_0_2"/>
<proteinExistence type="predicted"/>
<dbReference type="RefSeq" id="WP_014512983.1">
    <property type="nucleotide sequence ID" value="NC_017275.1"/>
</dbReference>
<reference evidence="1 2" key="1">
    <citation type="journal article" date="2011" name="J. Bacteriol.">
        <title>Genome analyses of icelandic strains of Sulfolobus islandicus, model organisms for genetic and virus-host interaction studies.</title>
        <authorList>
            <person name="Guo L."/>
            <person name="Brugger K."/>
            <person name="Liu C."/>
            <person name="Shah S.A."/>
            <person name="Zheng H."/>
            <person name="Zhu Y."/>
            <person name="Wang S."/>
            <person name="Lillestol R.K."/>
            <person name="Chen L."/>
            <person name="Frank J."/>
            <person name="Prangishvili D."/>
            <person name="Paulin L."/>
            <person name="She Q."/>
            <person name="Huang L."/>
            <person name="Garrett R.A."/>
        </authorList>
    </citation>
    <scope>NUCLEOTIDE SEQUENCE [LARGE SCALE GENOMIC DNA]</scope>
    <source>
        <strain evidence="1 2">HVE10/4</strain>
    </source>
</reference>
<evidence type="ECO:0000313" key="1">
    <source>
        <dbReference type="EMBL" id="ADX83488.1"/>
    </source>
</evidence>
<organism evidence="1 2">
    <name type="scientific">Saccharolobus islandicus (strain HVE10/4)</name>
    <name type="common">Sulfolobus islandicus</name>
    <dbReference type="NCBI Taxonomy" id="930943"/>
    <lineage>
        <taxon>Archaea</taxon>
        <taxon>Thermoproteota</taxon>
        <taxon>Thermoprotei</taxon>
        <taxon>Sulfolobales</taxon>
        <taxon>Sulfolobaceae</taxon>
        <taxon>Saccharolobus</taxon>
    </lineage>
</organism>
<dbReference type="AlphaFoldDB" id="F0NQL3"/>
<accession>F0NQL3</accession>
<dbReference type="EMBL" id="CP002426">
    <property type="protein sequence ID" value="ADX83488.1"/>
    <property type="molecule type" value="Genomic_DNA"/>
</dbReference>
<sequence length="340" mass="39526">MIRAEIPISLYKTFQEAIKDIVVSDMEDVVLISLDDSLIEIRSYVGFGLSNTTFYYGHEKLCEIFDLNEVHDYVNQGLYKFNEYKESVKYCLFSISKFVKEKSIGVSSKKFLYVNSEIFVSVINIIEKNYPIIGRNKIEDQVQYLIKANDKIIILSLIVSSIESKKIYAFANIEDGDDSRQISILFYDKIYYVDRLKFETINNIETGINKIIDYIINYDESKEEETDNYLLLTINSMGTLFERFIFIRNVIDAISDIASDVNLRINFDYFEGGDFDLKLIKGANIISVGKVKDNKILTINGYEIINDAYSAIRRLIEIGIEKMRKEAIHSYYKFSFLFSR</sequence>
<keyword evidence="2" id="KW-1185">Reference proteome</keyword>
<name>F0NQL3_SACI0</name>
<dbReference type="Proteomes" id="UP000006395">
    <property type="component" value="Chromosome"/>
</dbReference>